<evidence type="ECO:0000256" key="1">
    <source>
        <dbReference type="SAM" id="MobiDB-lite"/>
    </source>
</evidence>
<dbReference type="AlphaFoldDB" id="A0AAW2KBE2"/>
<reference evidence="3" key="2">
    <citation type="journal article" date="2024" name="Plant">
        <title>Genomic evolution and insights into agronomic trait innovations of Sesamum species.</title>
        <authorList>
            <person name="Miao H."/>
            <person name="Wang L."/>
            <person name="Qu L."/>
            <person name="Liu H."/>
            <person name="Sun Y."/>
            <person name="Le M."/>
            <person name="Wang Q."/>
            <person name="Wei S."/>
            <person name="Zheng Y."/>
            <person name="Lin W."/>
            <person name="Duan Y."/>
            <person name="Cao H."/>
            <person name="Xiong S."/>
            <person name="Wang X."/>
            <person name="Wei L."/>
            <person name="Li C."/>
            <person name="Ma Q."/>
            <person name="Ju M."/>
            <person name="Zhao R."/>
            <person name="Li G."/>
            <person name="Mu C."/>
            <person name="Tian Q."/>
            <person name="Mei H."/>
            <person name="Zhang T."/>
            <person name="Gao T."/>
            <person name="Zhang H."/>
        </authorList>
    </citation>
    <scope>NUCLEOTIDE SEQUENCE</scope>
    <source>
        <strain evidence="3">G02</strain>
    </source>
</reference>
<name>A0AAW2KBE2_SESRA</name>
<dbReference type="Pfam" id="PF14111">
    <property type="entry name" value="DUF4283"/>
    <property type="match status" value="1"/>
</dbReference>
<proteinExistence type="predicted"/>
<dbReference type="EMBL" id="JACGWJ010000029">
    <property type="protein sequence ID" value="KAL0304186.1"/>
    <property type="molecule type" value="Genomic_DNA"/>
</dbReference>
<dbReference type="PANTHER" id="PTHR31286:SF179">
    <property type="entry name" value="RNASE H TYPE-1 DOMAIN-CONTAINING PROTEIN"/>
    <property type="match status" value="1"/>
</dbReference>
<gene>
    <name evidence="3" type="ORF">Sradi_6286700</name>
</gene>
<evidence type="ECO:0000259" key="2">
    <source>
        <dbReference type="Pfam" id="PF14111"/>
    </source>
</evidence>
<feature type="region of interest" description="Disordered" evidence="1">
    <location>
        <begin position="1"/>
        <end position="22"/>
    </location>
</feature>
<comment type="caution">
    <text evidence="3">The sequence shown here is derived from an EMBL/GenBank/DDBJ whole genome shotgun (WGS) entry which is preliminary data.</text>
</comment>
<dbReference type="PANTHER" id="PTHR31286">
    <property type="entry name" value="GLYCINE-RICH CELL WALL STRUCTURAL PROTEIN 1.8-LIKE"/>
    <property type="match status" value="1"/>
</dbReference>
<protein>
    <recommendedName>
        <fullName evidence="2">DUF4283 domain-containing protein</fullName>
    </recommendedName>
</protein>
<evidence type="ECO:0000313" key="3">
    <source>
        <dbReference type="EMBL" id="KAL0304186.1"/>
    </source>
</evidence>
<reference evidence="3" key="1">
    <citation type="submission" date="2020-06" db="EMBL/GenBank/DDBJ databases">
        <authorList>
            <person name="Li T."/>
            <person name="Hu X."/>
            <person name="Zhang T."/>
            <person name="Song X."/>
            <person name="Zhang H."/>
            <person name="Dai N."/>
            <person name="Sheng W."/>
            <person name="Hou X."/>
            <person name="Wei L."/>
        </authorList>
    </citation>
    <scope>NUCLEOTIDE SEQUENCE</scope>
    <source>
        <strain evidence="3">G02</strain>
        <tissue evidence="3">Leaf</tissue>
    </source>
</reference>
<sequence>MTPLPNPTQRTLPPEPPDRRRSFLAALTGDAPTGDTEPLSPRAAKKIFSESDSYFGKPCLYRGSRAINFSLEETEKLAEHLKFALVGKFSHGYPSMQAIRSYFSRLGLRGAFSIGVINVKHVLIKLQNEEDLSRVWLKQILFIEGFPMRLFKWTPDFNPKIESPIAPVWIRLPELPVHLSQKKSLFGIASLVGLPLKLDEATANGFRPSMARICVELDLLKTRP</sequence>
<feature type="domain" description="DUF4283" evidence="2">
    <location>
        <begin position="78"/>
        <end position="160"/>
    </location>
</feature>
<organism evidence="3">
    <name type="scientific">Sesamum radiatum</name>
    <name type="common">Black benniseed</name>
    <dbReference type="NCBI Taxonomy" id="300843"/>
    <lineage>
        <taxon>Eukaryota</taxon>
        <taxon>Viridiplantae</taxon>
        <taxon>Streptophyta</taxon>
        <taxon>Embryophyta</taxon>
        <taxon>Tracheophyta</taxon>
        <taxon>Spermatophyta</taxon>
        <taxon>Magnoliopsida</taxon>
        <taxon>eudicotyledons</taxon>
        <taxon>Gunneridae</taxon>
        <taxon>Pentapetalae</taxon>
        <taxon>asterids</taxon>
        <taxon>lamiids</taxon>
        <taxon>Lamiales</taxon>
        <taxon>Pedaliaceae</taxon>
        <taxon>Sesamum</taxon>
    </lineage>
</organism>
<dbReference type="InterPro" id="IPR040256">
    <property type="entry name" value="At4g02000-like"/>
</dbReference>
<dbReference type="InterPro" id="IPR025558">
    <property type="entry name" value="DUF4283"/>
</dbReference>
<accession>A0AAW2KBE2</accession>